<protein>
    <submittedName>
        <fullName evidence="1">Uncharacterized protein</fullName>
    </submittedName>
</protein>
<gene>
    <name evidence="1" type="ORF">BDN72DRAFT_209785</name>
</gene>
<accession>A0ACD3AHQ9</accession>
<reference evidence="1 2" key="1">
    <citation type="journal article" date="2019" name="Nat. Ecol. Evol.">
        <title>Megaphylogeny resolves global patterns of mushroom evolution.</title>
        <authorList>
            <person name="Varga T."/>
            <person name="Krizsan K."/>
            <person name="Foldi C."/>
            <person name="Dima B."/>
            <person name="Sanchez-Garcia M."/>
            <person name="Sanchez-Ramirez S."/>
            <person name="Szollosi G.J."/>
            <person name="Szarkandi J.G."/>
            <person name="Papp V."/>
            <person name="Albert L."/>
            <person name="Andreopoulos W."/>
            <person name="Angelini C."/>
            <person name="Antonin V."/>
            <person name="Barry K.W."/>
            <person name="Bougher N.L."/>
            <person name="Buchanan P."/>
            <person name="Buyck B."/>
            <person name="Bense V."/>
            <person name="Catcheside P."/>
            <person name="Chovatia M."/>
            <person name="Cooper J."/>
            <person name="Damon W."/>
            <person name="Desjardin D."/>
            <person name="Finy P."/>
            <person name="Geml J."/>
            <person name="Haridas S."/>
            <person name="Hughes K."/>
            <person name="Justo A."/>
            <person name="Karasinski D."/>
            <person name="Kautmanova I."/>
            <person name="Kiss B."/>
            <person name="Kocsube S."/>
            <person name="Kotiranta H."/>
            <person name="LaButti K.M."/>
            <person name="Lechner B.E."/>
            <person name="Liimatainen K."/>
            <person name="Lipzen A."/>
            <person name="Lukacs Z."/>
            <person name="Mihaltcheva S."/>
            <person name="Morgado L.N."/>
            <person name="Niskanen T."/>
            <person name="Noordeloos M.E."/>
            <person name="Ohm R.A."/>
            <person name="Ortiz-Santana B."/>
            <person name="Ovrebo C."/>
            <person name="Racz N."/>
            <person name="Riley R."/>
            <person name="Savchenko A."/>
            <person name="Shiryaev A."/>
            <person name="Soop K."/>
            <person name="Spirin V."/>
            <person name="Szebenyi C."/>
            <person name="Tomsovsky M."/>
            <person name="Tulloss R.E."/>
            <person name="Uehling J."/>
            <person name="Grigoriev I.V."/>
            <person name="Vagvolgyi C."/>
            <person name="Papp T."/>
            <person name="Martin F.M."/>
            <person name="Miettinen O."/>
            <person name="Hibbett D.S."/>
            <person name="Nagy L.G."/>
        </authorList>
    </citation>
    <scope>NUCLEOTIDE SEQUENCE [LARGE SCALE GENOMIC DNA]</scope>
    <source>
        <strain evidence="1 2">NL-1719</strain>
    </source>
</reference>
<keyword evidence="2" id="KW-1185">Reference proteome</keyword>
<proteinExistence type="predicted"/>
<evidence type="ECO:0000313" key="1">
    <source>
        <dbReference type="EMBL" id="TFK65127.1"/>
    </source>
</evidence>
<organism evidence="1 2">
    <name type="scientific">Pluteus cervinus</name>
    <dbReference type="NCBI Taxonomy" id="181527"/>
    <lineage>
        <taxon>Eukaryota</taxon>
        <taxon>Fungi</taxon>
        <taxon>Dikarya</taxon>
        <taxon>Basidiomycota</taxon>
        <taxon>Agaricomycotina</taxon>
        <taxon>Agaricomycetes</taxon>
        <taxon>Agaricomycetidae</taxon>
        <taxon>Agaricales</taxon>
        <taxon>Pluteineae</taxon>
        <taxon>Pluteaceae</taxon>
        <taxon>Pluteus</taxon>
    </lineage>
</organism>
<dbReference type="Proteomes" id="UP000308600">
    <property type="component" value="Unassembled WGS sequence"/>
</dbReference>
<evidence type="ECO:0000313" key="2">
    <source>
        <dbReference type="Proteomes" id="UP000308600"/>
    </source>
</evidence>
<sequence length="1813" mass="194389">MSVTQFLEALNKIEAFPSDKFVNRLYNKARLASNVDIFQNDLSPAPAYGQDPNSMLIDGVNVTPHLQLLAEQAAVKGLSRYDPGADKHGLRNCANIGAADIAADALFTQTSTMLYSEHINWSLVANGSPDLKALRANVDFVNGLETQLHNPHFIRGAIKQDLTNGNHIYTTALLFSYDYVHYGPGFTPHLDGDFTTSWSGKLLSNWLPQVVDGLTPAQKATAILTASKAASLVHGVTSSGTIKSTVSLVNQVKSLASVNILSAAESIGIDQLAGIDTSSWKSIAATNKVAWANFDNTWANAVVAVASVTSSDTVKTSSDGDDFLEGFALGATLGLEDHQNWRTTTITGQAVANWINQGRQSFNALFTQGAPNVVNVKNFTTDGPVKSCFIAGTEVVIESGTIAIELITEGTRVLTRADPAEYGVASDEDVVVSQGAPILCGINDEALFFTPGHVFYTTTGLKAVDPTTAKEENPWLDVGRLRPGHILYRLKEDHKTYEHVEVKHIKVEKARATKVYGVHLREGQRSYHANGYLVAVNYPEITIKSIARMLSTFPKHVQTQMLSSLNELKPLFHKFGAATISDVLSKEIRGVTSRPISTPAPRPTRRHITSHLRMAKRSYALHQTGSHNVQNYQLPLLSIHEGTVSLDGQAQSRAIIDKTDRSIRWTRPVAGHGYEHGFVNVNNHGLSGHGVIILSDNANLKKLPTHKSSAHKVVRFQAVKPNVNVDKPSRNLNHANMRNLHTSIHKPTPAATPSPVHAPTVKSPPLKVPGLSLTSQAVNAGTPVSDDYIDNEDYWDLILDKTVWPVNTKQTTISQPMPMGQVAFATYHAGGSAGLSIPILSVPALDQLLIDINKSQYLAGAAPYDSLYDSMVEITSGALQMGTVYLTQASLLYALADKPTSGGTLPSLYNLTFKSIGSAVTLPLLFRTLAVQLSADFSSATGAATEYNTDNRGADGDRHLVLDSDSMSLGLASTNNRANIAKTLAVARPQPVGITTAASVAPAPVTLLLTTETDLSVDTLENIDYNSVQVHSTSGTLLQNMMLYHMNADDRTAFLQTAAPRIPAELGDNLATPLKTWIRGTYGPAFISFMIAQTKSKDVVWRNAFSQAEIDKVWYWWNGMGSSCLSKTSEYNQINALTSVAATRQLYDTDLQPFLQSPQPLGPAQWALALYNKLNDTHAKANVLRKPINGGESVLNKYCNIMLALDPTGNATGQYFDAVVAYAVAQKITNPYFPLDNDGATALAQQEWLNDSMKQLVISVLNNDPNIDGTVKSSLQQDITDFLQAEGMAQGATAEETANEIVTHFSEFTAGMVSTMSAIGTTFAVLARCNGFKAATAVVNNVMGKLTRTGGFPFMKGAMILLTVAGYIYQAYNTFTHWNELTGAQRAIGIITVLSMVADVAASSFQLYKDIKTWKADRKNIDLTPEEETKAGKLDENVEEQIQSPANIEQVNQANVAAQNETVKQTYLNNVSDHEQAIESADISESRGPSDLAPGDAIATEKEPPADLPASARSSWKAFTTSEKVLKCVNIAVGVAFTIAMSIDLKNNWDTYTDVGKVLNVLQIVIQVLSVLVDAALLLGDALLTAAAPDAVCAMMVALPVLGAILAVLGIVVTLLLAFLGVVKPRDPPKTPVETFIDTTARPLINGLTAPPPLSLTYTVPASLPAGSTAGFSITAKNNTAAAVTLTRSTLTLEVGDDDNALFSGPTTSWTVDSAFNTTQPLSQAGTVGASPPTISAAQLTENDVDTSLNSYDIAVVGPATNGTSGPLVVEVGASVSISWLGTISKVGSTTMQIVETLVSGDKCRLSLVINRV</sequence>
<name>A0ACD3AHQ9_9AGAR</name>
<dbReference type="EMBL" id="ML208447">
    <property type="protein sequence ID" value="TFK65127.1"/>
    <property type="molecule type" value="Genomic_DNA"/>
</dbReference>